<proteinExistence type="predicted"/>
<gene>
    <name evidence="1" type="ORF">HKN21_17055</name>
</gene>
<comment type="caution">
    <text evidence="1">The sequence shown here is derived from an EMBL/GenBank/DDBJ whole genome shotgun (WGS) entry which is preliminary data.</text>
</comment>
<sequence>ADYRGESLTGETTISLAHGFKLNSDANTELAVGYSLNLYSLDFGKSVTGIDPGSASAVGLNVAATAKVADRTTFGLYAQNLNNASIGSIDEEELHRRVGIGVGYSPYRGVNTVFDISEELGEDFQFRGGTEFQVTDFLWLRSGLRTAPNIYSAGVGISHRGIRVDYGFSTGGGTLDATHQFGIGYALAR</sequence>
<evidence type="ECO:0000313" key="1">
    <source>
        <dbReference type="EMBL" id="NNF08473.1"/>
    </source>
</evidence>
<dbReference type="AlphaFoldDB" id="A0A7Y2EHA5"/>
<evidence type="ECO:0008006" key="3">
    <source>
        <dbReference type="Google" id="ProtNLM"/>
    </source>
</evidence>
<dbReference type="EMBL" id="JABDJR010000683">
    <property type="protein sequence ID" value="NNF08473.1"/>
    <property type="molecule type" value="Genomic_DNA"/>
</dbReference>
<dbReference type="Proteomes" id="UP000547674">
    <property type="component" value="Unassembled WGS sequence"/>
</dbReference>
<reference evidence="1 2" key="1">
    <citation type="submission" date="2020-03" db="EMBL/GenBank/DDBJ databases">
        <title>Metabolic flexibility allows generalist bacteria to become dominant in a frequently disturbed ecosystem.</title>
        <authorList>
            <person name="Chen Y.-J."/>
            <person name="Leung P.M."/>
            <person name="Bay S.K."/>
            <person name="Hugenholtz P."/>
            <person name="Kessler A.J."/>
            <person name="Shelley G."/>
            <person name="Waite D.W."/>
            <person name="Cook P.L."/>
            <person name="Greening C."/>
        </authorList>
    </citation>
    <scope>NUCLEOTIDE SEQUENCE [LARGE SCALE GENOMIC DNA]</scope>
    <source>
        <strain evidence="1">SS_bin_28</strain>
    </source>
</reference>
<evidence type="ECO:0000313" key="2">
    <source>
        <dbReference type="Proteomes" id="UP000547674"/>
    </source>
</evidence>
<organism evidence="1 2">
    <name type="scientific">Eiseniibacteriota bacterium</name>
    <dbReference type="NCBI Taxonomy" id="2212470"/>
    <lineage>
        <taxon>Bacteria</taxon>
        <taxon>Candidatus Eiseniibacteriota</taxon>
    </lineage>
</organism>
<feature type="non-terminal residue" evidence="1">
    <location>
        <position position="1"/>
    </location>
</feature>
<accession>A0A7Y2EHA5</accession>
<protein>
    <recommendedName>
        <fullName evidence="3">PorV/PorQ family protein</fullName>
    </recommendedName>
</protein>
<name>A0A7Y2EHA5_UNCEI</name>